<dbReference type="VEuPathDB" id="FungiDB:QG37_06835"/>
<evidence type="ECO:0000313" key="2">
    <source>
        <dbReference type="Proteomes" id="UP000037122"/>
    </source>
</evidence>
<proteinExistence type="predicted"/>
<name>A0A0L0NRP9_CANAR</name>
<gene>
    <name evidence="1" type="ORF">QG37_06835</name>
</gene>
<dbReference type="EMBL" id="LGST01000050">
    <property type="protein sequence ID" value="KND96723.1"/>
    <property type="molecule type" value="Genomic_DNA"/>
</dbReference>
<organism evidence="1 2">
    <name type="scientific">Candidozyma auris</name>
    <name type="common">Yeast</name>
    <name type="synonym">Candida auris</name>
    <dbReference type="NCBI Taxonomy" id="498019"/>
    <lineage>
        <taxon>Eukaryota</taxon>
        <taxon>Fungi</taxon>
        <taxon>Dikarya</taxon>
        <taxon>Ascomycota</taxon>
        <taxon>Saccharomycotina</taxon>
        <taxon>Pichiomycetes</taxon>
        <taxon>Metschnikowiaceae</taxon>
        <taxon>Candidozyma</taxon>
    </lineage>
</organism>
<dbReference type="Proteomes" id="UP000037122">
    <property type="component" value="Unassembled WGS sequence"/>
</dbReference>
<evidence type="ECO:0000313" key="1">
    <source>
        <dbReference type="EMBL" id="KND96723.1"/>
    </source>
</evidence>
<protein>
    <submittedName>
        <fullName evidence="1">Uncharacterized protein</fullName>
    </submittedName>
</protein>
<sequence length="40" mass="4615">MNKELALIIEIPGRHRLRWGKTAIHLGVDVLGYMQDVGWK</sequence>
<reference evidence="2" key="1">
    <citation type="journal article" date="2015" name="BMC Genomics">
        <title>Draft genome of a commonly misdiagnosed multidrug resistant pathogen Candida auris.</title>
        <authorList>
            <person name="Chatterjee S."/>
            <person name="Alampalli S.V."/>
            <person name="Nageshan R.K."/>
            <person name="Chettiar S.T."/>
            <person name="Joshi S."/>
            <person name="Tatu U.S."/>
        </authorList>
    </citation>
    <scope>NUCLEOTIDE SEQUENCE [LARGE SCALE GENOMIC DNA]</scope>
    <source>
        <strain evidence="2">6684</strain>
    </source>
</reference>
<comment type="caution">
    <text evidence="1">The sequence shown here is derived from an EMBL/GenBank/DDBJ whole genome shotgun (WGS) entry which is preliminary data.</text>
</comment>
<accession>A0A0L0NRP9</accession>
<dbReference type="AlphaFoldDB" id="A0A0L0NRP9"/>